<comment type="caution">
    <text evidence="2">The sequence shown here is derived from an EMBL/GenBank/DDBJ whole genome shotgun (WGS) entry which is preliminary data.</text>
</comment>
<reference evidence="2 3" key="1">
    <citation type="journal article" date="2021" name="Environ. Microbiol.">
        <title>Gene family expansions and transcriptome signatures uncover fungal adaptations to wood decay.</title>
        <authorList>
            <person name="Hage H."/>
            <person name="Miyauchi S."/>
            <person name="Viragh M."/>
            <person name="Drula E."/>
            <person name="Min B."/>
            <person name="Chaduli D."/>
            <person name="Navarro D."/>
            <person name="Favel A."/>
            <person name="Norest M."/>
            <person name="Lesage-Meessen L."/>
            <person name="Balint B."/>
            <person name="Merenyi Z."/>
            <person name="de Eugenio L."/>
            <person name="Morin E."/>
            <person name="Martinez A.T."/>
            <person name="Baldrian P."/>
            <person name="Stursova M."/>
            <person name="Martinez M.J."/>
            <person name="Novotny C."/>
            <person name="Magnuson J.K."/>
            <person name="Spatafora J.W."/>
            <person name="Maurice S."/>
            <person name="Pangilinan J."/>
            <person name="Andreopoulos W."/>
            <person name="LaButti K."/>
            <person name="Hundley H."/>
            <person name="Na H."/>
            <person name="Kuo A."/>
            <person name="Barry K."/>
            <person name="Lipzen A."/>
            <person name="Henrissat B."/>
            <person name="Riley R."/>
            <person name="Ahrendt S."/>
            <person name="Nagy L.G."/>
            <person name="Grigoriev I.V."/>
            <person name="Martin F."/>
            <person name="Rosso M.N."/>
        </authorList>
    </citation>
    <scope>NUCLEOTIDE SEQUENCE [LARGE SCALE GENOMIC DNA]</scope>
    <source>
        <strain evidence="2 3">CIRM-BRFM 1785</strain>
    </source>
</reference>
<dbReference type="InterPro" id="IPR001938">
    <property type="entry name" value="Thaumatin"/>
</dbReference>
<sequence>MIGIATVILGVFTALSSASFVTLNNNCGYQVDAAFNPTVEFNQSQTGGFALTSVHPSATVLLANDYNGQIWGRTGCDANGNCATGQCPGGESCTGPTTGTATIAQFALNVTNGQDSFGVSEADGFNIPVTITPGPGCSVGAVECTGPDNEGDGCGETFQCTTTTAYTLTFC</sequence>
<dbReference type="PROSITE" id="PS51367">
    <property type="entry name" value="THAUMATIN_2"/>
    <property type="match status" value="1"/>
</dbReference>
<feature type="chain" id="PRO_5045987977" evidence="1">
    <location>
        <begin position="19"/>
        <end position="171"/>
    </location>
</feature>
<evidence type="ECO:0000313" key="2">
    <source>
        <dbReference type="EMBL" id="KAH9832051.1"/>
    </source>
</evidence>
<feature type="signal peptide" evidence="1">
    <location>
        <begin position="1"/>
        <end position="18"/>
    </location>
</feature>
<dbReference type="Proteomes" id="UP000814176">
    <property type="component" value="Unassembled WGS sequence"/>
</dbReference>
<dbReference type="PIRSF" id="PIRSF002703">
    <property type="entry name" value="Thaumatin"/>
    <property type="match status" value="1"/>
</dbReference>
<dbReference type="PANTHER" id="PTHR31013">
    <property type="entry name" value="THAUMATIN FAMILY PROTEIN-RELATED"/>
    <property type="match status" value="1"/>
</dbReference>
<name>A0ABQ8K555_9APHY</name>
<dbReference type="Gene3D" id="2.60.110.10">
    <property type="entry name" value="Thaumatin"/>
    <property type="match status" value="1"/>
</dbReference>
<dbReference type="EMBL" id="JADCUA010000023">
    <property type="protein sequence ID" value="KAH9832051.1"/>
    <property type="molecule type" value="Genomic_DNA"/>
</dbReference>
<dbReference type="PANTHER" id="PTHR31013:SF2">
    <property type="entry name" value="THAUMATIN-LIKE PROTEIN"/>
    <property type="match status" value="1"/>
</dbReference>
<dbReference type="SMART" id="SM00205">
    <property type="entry name" value="THN"/>
    <property type="match status" value="1"/>
</dbReference>
<dbReference type="SUPFAM" id="SSF49870">
    <property type="entry name" value="Osmotin, thaumatin-like protein"/>
    <property type="match status" value="1"/>
</dbReference>
<dbReference type="RefSeq" id="XP_047775097.1">
    <property type="nucleotide sequence ID" value="XM_047917479.1"/>
</dbReference>
<dbReference type="InterPro" id="IPR037176">
    <property type="entry name" value="Osmotin/thaumatin-like_sf"/>
</dbReference>
<evidence type="ECO:0000313" key="3">
    <source>
        <dbReference type="Proteomes" id="UP000814176"/>
    </source>
</evidence>
<dbReference type="PRINTS" id="PR00347">
    <property type="entry name" value="THAUMATIN"/>
</dbReference>
<organism evidence="2 3">
    <name type="scientific">Rhodofomes roseus</name>
    <dbReference type="NCBI Taxonomy" id="34475"/>
    <lineage>
        <taxon>Eukaryota</taxon>
        <taxon>Fungi</taxon>
        <taxon>Dikarya</taxon>
        <taxon>Basidiomycota</taxon>
        <taxon>Agaricomycotina</taxon>
        <taxon>Agaricomycetes</taxon>
        <taxon>Polyporales</taxon>
        <taxon>Rhodofomes</taxon>
    </lineage>
</organism>
<gene>
    <name evidence="2" type="ORF">C8Q71DRAFT_279494</name>
</gene>
<proteinExistence type="predicted"/>
<dbReference type="Pfam" id="PF00314">
    <property type="entry name" value="Thaumatin"/>
    <property type="match status" value="1"/>
</dbReference>
<keyword evidence="1" id="KW-0732">Signal</keyword>
<dbReference type="GeneID" id="71998211"/>
<accession>A0ABQ8K555</accession>
<evidence type="ECO:0000256" key="1">
    <source>
        <dbReference type="SAM" id="SignalP"/>
    </source>
</evidence>
<protein>
    <submittedName>
        <fullName evidence="2">Osmotin thaumatin-like protein</fullName>
    </submittedName>
</protein>
<keyword evidence="3" id="KW-1185">Reference proteome</keyword>